<evidence type="ECO:0000259" key="1">
    <source>
        <dbReference type="PROSITE" id="PS50126"/>
    </source>
</evidence>
<evidence type="ECO:0000313" key="4">
    <source>
        <dbReference type="Proteomes" id="UP000626109"/>
    </source>
</evidence>
<dbReference type="SMART" id="SM00513">
    <property type="entry name" value="SAP"/>
    <property type="match status" value="1"/>
</dbReference>
<feature type="non-terminal residue" evidence="3">
    <location>
        <position position="1"/>
    </location>
</feature>
<evidence type="ECO:0000313" key="3">
    <source>
        <dbReference type="EMBL" id="CAE8656327.1"/>
    </source>
</evidence>
<dbReference type="SUPFAM" id="SSF50249">
    <property type="entry name" value="Nucleic acid-binding proteins"/>
    <property type="match status" value="3"/>
</dbReference>
<dbReference type="GO" id="GO:0003735">
    <property type="term" value="F:structural constituent of ribosome"/>
    <property type="evidence" value="ECO:0007669"/>
    <property type="project" value="TreeGrafter"/>
</dbReference>
<dbReference type="PANTHER" id="PTHR10724">
    <property type="entry name" value="30S RIBOSOMAL PROTEIN S1"/>
    <property type="match status" value="1"/>
</dbReference>
<dbReference type="PANTHER" id="PTHR10724:SF10">
    <property type="entry name" value="S1 RNA-BINDING DOMAIN-CONTAINING PROTEIN 1"/>
    <property type="match status" value="1"/>
</dbReference>
<dbReference type="SUPFAM" id="SSF68906">
    <property type="entry name" value="SAP domain"/>
    <property type="match status" value="1"/>
</dbReference>
<dbReference type="InterPro" id="IPR012340">
    <property type="entry name" value="NA-bd_OB-fold"/>
</dbReference>
<dbReference type="GO" id="GO:0006412">
    <property type="term" value="P:translation"/>
    <property type="evidence" value="ECO:0007669"/>
    <property type="project" value="TreeGrafter"/>
</dbReference>
<dbReference type="Pfam" id="PF00575">
    <property type="entry name" value="S1"/>
    <property type="match status" value="2"/>
</dbReference>
<feature type="domain" description="SAP" evidence="2">
    <location>
        <begin position="41"/>
        <end position="75"/>
    </location>
</feature>
<protein>
    <recommendedName>
        <fullName evidence="5">30S ribosomal protein S1</fullName>
    </recommendedName>
</protein>
<dbReference type="InterPro" id="IPR014002">
    <property type="entry name" value="Agenet_dom_plant"/>
</dbReference>
<dbReference type="InterPro" id="IPR008395">
    <property type="entry name" value="Agenet-like_dom"/>
</dbReference>
<name>A0A813IS73_POLGL</name>
<evidence type="ECO:0000259" key="2">
    <source>
        <dbReference type="PROSITE" id="PS50800"/>
    </source>
</evidence>
<dbReference type="SMART" id="SM00743">
    <property type="entry name" value="Agenet"/>
    <property type="match status" value="2"/>
</dbReference>
<dbReference type="PROSITE" id="PS50800">
    <property type="entry name" value="SAP"/>
    <property type="match status" value="1"/>
</dbReference>
<dbReference type="GO" id="GO:0003729">
    <property type="term" value="F:mRNA binding"/>
    <property type="evidence" value="ECO:0007669"/>
    <property type="project" value="TreeGrafter"/>
</dbReference>
<evidence type="ECO:0008006" key="5">
    <source>
        <dbReference type="Google" id="ProtNLM"/>
    </source>
</evidence>
<dbReference type="AlphaFoldDB" id="A0A813IS73"/>
<dbReference type="Gene3D" id="1.10.720.30">
    <property type="entry name" value="SAP domain"/>
    <property type="match status" value="1"/>
</dbReference>
<sequence length="480" mass="53406">IRHATMENRLTNLTPRMRKALVARLMEAEANKVKEVTEEDTSKLTLVQIRERLRSRGLPLSGRKAELLERLAAPPSVTPLLDKGQRDVVIPLPLGALAAQERVEVECDGEWLPAKILSVRGRGCNVRYASSGGLERDVPQSRIRIPDTWVKSGMLVESEFEDSWWPCRVLNVSSGSRTCAVLHTGDGKLETHVDIGSRIRETMSTVKDYEESRVDWYSLEKGHSLKGRVLAIWPSGCLVDVNAENCGWLPSSQVPPSTLRFGQSLDVEFLRVQEDGRVLVGKRRLYSEENLEMRLQSLPMSEWIAGTVTGAKPFGIFMDVTLSGSRASRPATVHANEIREGYVGDATREVEVGQEVKVRVLQSDFVRGKLELICSMREDHSIRWRSRPEDLKAFTQLPRNTWLRGVVEYLASPKLGLVVGLEPPGGGRKAQGLVHCTCMLKGFVDDPAPVAKVGDEVKVRVLNVDVNGGRMLLTMKEGDD</sequence>
<reference evidence="3" key="1">
    <citation type="submission" date="2021-02" db="EMBL/GenBank/DDBJ databases">
        <authorList>
            <person name="Dougan E. K."/>
            <person name="Rhodes N."/>
            <person name="Thang M."/>
            <person name="Chan C."/>
        </authorList>
    </citation>
    <scope>NUCLEOTIDE SEQUENCE</scope>
</reference>
<dbReference type="SMART" id="SM00316">
    <property type="entry name" value="S1"/>
    <property type="match status" value="3"/>
</dbReference>
<dbReference type="EMBL" id="CAJNNW010014203">
    <property type="protein sequence ID" value="CAE8656327.1"/>
    <property type="molecule type" value="Genomic_DNA"/>
</dbReference>
<dbReference type="Proteomes" id="UP000626109">
    <property type="component" value="Unassembled WGS sequence"/>
</dbReference>
<feature type="domain" description="S1 motif" evidence="1">
    <location>
        <begin position="222"/>
        <end position="283"/>
    </location>
</feature>
<dbReference type="InterPro" id="IPR036361">
    <property type="entry name" value="SAP_dom_sf"/>
</dbReference>
<dbReference type="Pfam" id="PF05641">
    <property type="entry name" value="Agenet"/>
    <property type="match status" value="1"/>
</dbReference>
<proteinExistence type="predicted"/>
<feature type="domain" description="S1 motif" evidence="1">
    <location>
        <begin position="301"/>
        <end position="375"/>
    </location>
</feature>
<organism evidence="3 4">
    <name type="scientific">Polarella glacialis</name>
    <name type="common">Dinoflagellate</name>
    <dbReference type="NCBI Taxonomy" id="89957"/>
    <lineage>
        <taxon>Eukaryota</taxon>
        <taxon>Sar</taxon>
        <taxon>Alveolata</taxon>
        <taxon>Dinophyceae</taxon>
        <taxon>Suessiales</taxon>
        <taxon>Suessiaceae</taxon>
        <taxon>Polarella</taxon>
    </lineage>
</organism>
<comment type="caution">
    <text evidence="3">The sequence shown here is derived from an EMBL/GenBank/DDBJ whole genome shotgun (WGS) entry which is preliminary data.</text>
</comment>
<dbReference type="PROSITE" id="PS50126">
    <property type="entry name" value="S1"/>
    <property type="match status" value="3"/>
</dbReference>
<accession>A0A813IS73</accession>
<dbReference type="InterPro" id="IPR003029">
    <property type="entry name" value="S1_domain"/>
</dbReference>
<dbReference type="Pfam" id="PF02037">
    <property type="entry name" value="SAP"/>
    <property type="match status" value="1"/>
</dbReference>
<dbReference type="InterPro" id="IPR003034">
    <property type="entry name" value="SAP_dom"/>
</dbReference>
<gene>
    <name evidence="3" type="ORF">PGLA2088_LOCUS12118</name>
</gene>
<feature type="domain" description="S1 motif" evidence="1">
    <location>
        <begin position="400"/>
        <end position="476"/>
    </location>
</feature>
<dbReference type="Gene3D" id="2.40.50.140">
    <property type="entry name" value="Nucleic acid-binding proteins"/>
    <property type="match status" value="3"/>
</dbReference>
<dbReference type="InterPro" id="IPR050437">
    <property type="entry name" value="Ribos_protein_bS1-like"/>
</dbReference>